<dbReference type="PANTHER" id="PTHR32071:SF77">
    <property type="entry name" value="TRANSCRIPTIONAL REGULATORY PROTEIN"/>
    <property type="match status" value="1"/>
</dbReference>
<reference evidence="7 8" key="1">
    <citation type="submission" date="2016-12" db="EMBL/GenBank/DDBJ databases">
        <title>Thioflexothrix psekupsii D3 genome sequencing and assembly.</title>
        <authorList>
            <person name="Fomenkov A."/>
            <person name="Vincze T."/>
            <person name="Grabovich M."/>
            <person name="Anton B.P."/>
            <person name="Dubinina G."/>
            <person name="Orlova M."/>
            <person name="Belousova E."/>
            <person name="Roberts R.J."/>
        </authorList>
    </citation>
    <scope>NUCLEOTIDE SEQUENCE [LARGE SCALE GENOMIC DNA]</scope>
    <source>
        <strain evidence="7">D3</strain>
    </source>
</reference>
<evidence type="ECO:0000259" key="6">
    <source>
        <dbReference type="PROSITE" id="PS50045"/>
    </source>
</evidence>
<evidence type="ECO:0000256" key="3">
    <source>
        <dbReference type="ARBA" id="ARBA00023015"/>
    </source>
</evidence>
<dbReference type="Pfam" id="PF25601">
    <property type="entry name" value="AAA_lid_14"/>
    <property type="match status" value="1"/>
</dbReference>
<evidence type="ECO:0000313" key="8">
    <source>
        <dbReference type="Proteomes" id="UP000194798"/>
    </source>
</evidence>
<dbReference type="RefSeq" id="WP_086488698.1">
    <property type="nucleotide sequence ID" value="NZ_MSLT01000018.1"/>
</dbReference>
<dbReference type="Gene3D" id="3.40.50.300">
    <property type="entry name" value="P-loop containing nucleotide triphosphate hydrolases"/>
    <property type="match status" value="1"/>
</dbReference>
<dbReference type="InterPro" id="IPR003593">
    <property type="entry name" value="AAA+_ATPase"/>
</dbReference>
<gene>
    <name evidence="7" type="ORF">TPSD3_11500</name>
</gene>
<dbReference type="SUPFAM" id="SSF46689">
    <property type="entry name" value="Homeodomain-like"/>
    <property type="match status" value="1"/>
</dbReference>
<proteinExistence type="predicted"/>
<dbReference type="PANTHER" id="PTHR32071">
    <property type="entry name" value="TRANSCRIPTIONAL REGULATORY PROTEIN"/>
    <property type="match status" value="1"/>
</dbReference>
<keyword evidence="8" id="KW-1185">Reference proteome</keyword>
<dbReference type="CDD" id="cd00009">
    <property type="entry name" value="AAA"/>
    <property type="match status" value="1"/>
</dbReference>
<dbReference type="Pfam" id="PF01590">
    <property type="entry name" value="GAF"/>
    <property type="match status" value="1"/>
</dbReference>
<evidence type="ECO:0000313" key="7">
    <source>
        <dbReference type="EMBL" id="OUD13250.1"/>
    </source>
</evidence>
<dbReference type="EMBL" id="MSLT01000018">
    <property type="protein sequence ID" value="OUD13250.1"/>
    <property type="molecule type" value="Genomic_DNA"/>
</dbReference>
<dbReference type="PROSITE" id="PS00675">
    <property type="entry name" value="SIGMA54_INTERACT_1"/>
    <property type="match status" value="1"/>
</dbReference>
<dbReference type="InterPro" id="IPR025943">
    <property type="entry name" value="Sigma_54_int_dom_ATP-bd_2"/>
</dbReference>
<dbReference type="SMART" id="SM00382">
    <property type="entry name" value="AAA"/>
    <property type="match status" value="1"/>
</dbReference>
<dbReference type="AlphaFoldDB" id="A0A251X7E5"/>
<dbReference type="PRINTS" id="PR01590">
    <property type="entry name" value="HTHFIS"/>
</dbReference>
<sequence>MNHSDRIVALTRNKIKVIDPVEALIIRSWERCLDSYRLDPEAKRHEPIVIERQTLTDHQDQVTELLGDFVQEEMSLLYQRIASSGHSVILTDRNGIILNYVGDPALSQQFAQAGLRPGAVWSEKEEGTNGIGTCLHEKQAVTICREEHFRAQHTQLTCSASPIFDSQGELLAILDVSTLNSRDSKQIHQHTAALVRMSAKLIENLGFLRQWRHQWIVRFHSRAEYVGHVGEGLIVVNENGQILASNQNALTQLDLNRRDALLQRRLTDVFNTPLSALMAWAGRQANHVCLLQELAQGRSYYALLRTPQFPTATAILCRQPAHVSTTTLCNEAMTAVNETYTCINLANLAGRDPRMAANMRYAQKVMNKGIAILLQGETGTGKEALAKSIHEASQRANKPFVALNCAAIPESLIESELFGYKHGAFTGARREGMRGKILQSHEGTLFLDEIGDMPLALQTRLLRVLEEREVLPLGCEQAIPVKLNIISATHHQLGDLIASGKFREDLYYRLNGITLSLPPLRKRTDLDHLIRCVLAMENGDGQAVHISSDAFELLLRYDWPGNIRQLRNVLRTALALCTQQTIMVEDLPTEITGVSAFDSCQWIYGSAKGELPLTGVQVAVDAPAMESVDSVNGDNVLKSAERNVMLQELERHRWNITNTAASLKMSRNTLYRKMKKHGIALPSTH</sequence>
<dbReference type="InterPro" id="IPR029016">
    <property type="entry name" value="GAF-like_dom_sf"/>
</dbReference>
<dbReference type="InterPro" id="IPR058031">
    <property type="entry name" value="AAA_lid_NorR"/>
</dbReference>
<keyword evidence="3" id="KW-0805">Transcription regulation</keyword>
<accession>A0A251X7E5</accession>
<dbReference type="PROSITE" id="PS50045">
    <property type="entry name" value="SIGMA54_INTERACT_4"/>
    <property type="match status" value="1"/>
</dbReference>
<organism evidence="7 8">
    <name type="scientific">Thioflexithrix psekupsensis</name>
    <dbReference type="NCBI Taxonomy" id="1570016"/>
    <lineage>
        <taxon>Bacteria</taxon>
        <taxon>Pseudomonadati</taxon>
        <taxon>Pseudomonadota</taxon>
        <taxon>Gammaproteobacteria</taxon>
        <taxon>Thiotrichales</taxon>
        <taxon>Thioflexithrix</taxon>
    </lineage>
</organism>
<protein>
    <recommendedName>
        <fullName evidence="6">Sigma-54 factor interaction domain-containing protein</fullName>
    </recommendedName>
</protein>
<dbReference type="GO" id="GO:0005524">
    <property type="term" value="F:ATP binding"/>
    <property type="evidence" value="ECO:0007669"/>
    <property type="project" value="UniProtKB-KW"/>
</dbReference>
<dbReference type="OrthoDB" id="9804019at2"/>
<comment type="caution">
    <text evidence="7">The sequence shown here is derived from an EMBL/GenBank/DDBJ whole genome shotgun (WGS) entry which is preliminary data.</text>
</comment>
<dbReference type="SUPFAM" id="SSF55781">
    <property type="entry name" value="GAF domain-like"/>
    <property type="match status" value="1"/>
</dbReference>
<feature type="domain" description="Sigma-54 factor interaction" evidence="6">
    <location>
        <begin position="348"/>
        <end position="575"/>
    </location>
</feature>
<dbReference type="SUPFAM" id="SSF52540">
    <property type="entry name" value="P-loop containing nucleoside triphosphate hydrolases"/>
    <property type="match status" value="1"/>
</dbReference>
<keyword evidence="5" id="KW-0804">Transcription</keyword>
<dbReference type="InterPro" id="IPR009057">
    <property type="entry name" value="Homeodomain-like_sf"/>
</dbReference>
<dbReference type="Proteomes" id="UP000194798">
    <property type="component" value="Unassembled WGS sequence"/>
</dbReference>
<keyword evidence="2" id="KW-0067">ATP-binding</keyword>
<dbReference type="PROSITE" id="PS00688">
    <property type="entry name" value="SIGMA54_INTERACT_3"/>
    <property type="match status" value="1"/>
</dbReference>
<dbReference type="GO" id="GO:0043565">
    <property type="term" value="F:sequence-specific DNA binding"/>
    <property type="evidence" value="ECO:0007669"/>
    <property type="project" value="InterPro"/>
</dbReference>
<name>A0A251X7E5_9GAMM</name>
<dbReference type="Gene3D" id="3.30.450.40">
    <property type="match status" value="1"/>
</dbReference>
<keyword evidence="1" id="KW-0547">Nucleotide-binding</keyword>
<evidence type="ECO:0000256" key="2">
    <source>
        <dbReference type="ARBA" id="ARBA00022840"/>
    </source>
</evidence>
<evidence type="ECO:0000256" key="5">
    <source>
        <dbReference type="ARBA" id="ARBA00023163"/>
    </source>
</evidence>
<evidence type="ECO:0000256" key="4">
    <source>
        <dbReference type="ARBA" id="ARBA00023125"/>
    </source>
</evidence>
<dbReference type="Pfam" id="PF00158">
    <property type="entry name" value="Sigma54_activat"/>
    <property type="match status" value="1"/>
</dbReference>
<dbReference type="InterPro" id="IPR027417">
    <property type="entry name" value="P-loop_NTPase"/>
</dbReference>
<dbReference type="InterPro" id="IPR003018">
    <property type="entry name" value="GAF"/>
</dbReference>
<dbReference type="FunFam" id="3.40.50.300:FF:000006">
    <property type="entry name" value="DNA-binding transcriptional regulator NtrC"/>
    <property type="match status" value="1"/>
</dbReference>
<dbReference type="GO" id="GO:0006355">
    <property type="term" value="P:regulation of DNA-templated transcription"/>
    <property type="evidence" value="ECO:0007669"/>
    <property type="project" value="InterPro"/>
</dbReference>
<evidence type="ECO:0000256" key="1">
    <source>
        <dbReference type="ARBA" id="ARBA00022741"/>
    </source>
</evidence>
<dbReference type="InterPro" id="IPR025944">
    <property type="entry name" value="Sigma_54_int_dom_CS"/>
</dbReference>
<dbReference type="Pfam" id="PF02954">
    <property type="entry name" value="HTH_8"/>
    <property type="match status" value="1"/>
</dbReference>
<dbReference type="PROSITE" id="PS00676">
    <property type="entry name" value="SIGMA54_INTERACT_2"/>
    <property type="match status" value="1"/>
</dbReference>
<dbReference type="Gene3D" id="1.10.10.60">
    <property type="entry name" value="Homeodomain-like"/>
    <property type="match status" value="1"/>
</dbReference>
<dbReference type="InterPro" id="IPR025662">
    <property type="entry name" value="Sigma_54_int_dom_ATP-bd_1"/>
</dbReference>
<dbReference type="InterPro" id="IPR002197">
    <property type="entry name" value="HTH_Fis"/>
</dbReference>
<keyword evidence="4" id="KW-0238">DNA-binding</keyword>
<dbReference type="InterPro" id="IPR002078">
    <property type="entry name" value="Sigma_54_int"/>
</dbReference>
<dbReference type="Gene3D" id="1.10.8.60">
    <property type="match status" value="1"/>
</dbReference>